<accession>A0AAI8VWR1</accession>
<evidence type="ECO:0000259" key="1">
    <source>
        <dbReference type="Pfam" id="PF01636"/>
    </source>
</evidence>
<dbReference type="PANTHER" id="PTHR21310">
    <property type="entry name" value="AMINOGLYCOSIDE PHOSPHOTRANSFERASE-RELATED-RELATED"/>
    <property type="match status" value="1"/>
</dbReference>
<reference evidence="2" key="1">
    <citation type="submission" date="2023-10" db="EMBL/GenBank/DDBJ databases">
        <authorList>
            <person name="Hackl T."/>
        </authorList>
    </citation>
    <scope>NUCLEOTIDE SEQUENCE</scope>
</reference>
<comment type="caution">
    <text evidence="2">The sequence shown here is derived from an EMBL/GenBank/DDBJ whole genome shotgun (WGS) entry which is preliminary data.</text>
</comment>
<dbReference type="PANTHER" id="PTHR21310:SF48">
    <property type="entry name" value="AMINOGLYCOSIDE PHOSPHOTRANSFERASE DOMAIN-CONTAINING PROTEIN"/>
    <property type="match status" value="1"/>
</dbReference>
<dbReference type="Pfam" id="PF01636">
    <property type="entry name" value="APH"/>
    <property type="match status" value="1"/>
</dbReference>
<evidence type="ECO:0000313" key="3">
    <source>
        <dbReference type="Proteomes" id="UP001295740"/>
    </source>
</evidence>
<name>A0AAI8VWR1_9PEZI</name>
<proteinExistence type="predicted"/>
<protein>
    <submittedName>
        <fullName evidence="2">Uu.00g051750.m01.CDS01</fullName>
    </submittedName>
</protein>
<dbReference type="Proteomes" id="UP001295740">
    <property type="component" value="Unassembled WGS sequence"/>
</dbReference>
<dbReference type="EMBL" id="CAUWAG010000019">
    <property type="protein sequence ID" value="CAJ2512160.1"/>
    <property type="molecule type" value="Genomic_DNA"/>
</dbReference>
<feature type="domain" description="Aminoglycoside phosphotransferase" evidence="1">
    <location>
        <begin position="55"/>
        <end position="202"/>
    </location>
</feature>
<dbReference type="InterPro" id="IPR011009">
    <property type="entry name" value="Kinase-like_dom_sf"/>
</dbReference>
<dbReference type="Gene3D" id="3.90.1200.10">
    <property type="match status" value="1"/>
</dbReference>
<dbReference type="InterPro" id="IPR002575">
    <property type="entry name" value="Aminoglycoside_PTrfase"/>
</dbReference>
<dbReference type="InterPro" id="IPR051678">
    <property type="entry name" value="AGP_Transferase"/>
</dbReference>
<dbReference type="SUPFAM" id="SSF56112">
    <property type="entry name" value="Protein kinase-like (PK-like)"/>
    <property type="match status" value="1"/>
</dbReference>
<dbReference type="AlphaFoldDB" id="A0AAI8VWR1"/>
<sequence length="245" mass="27959">MDFSTPLQFPYWAPADTIPAPLPTFNEIVSTGSIIRRSTVYPERCLALHHHGEHPGADLHKLNPVLSNSQRSGILSRLAGQVNELRQLGDTGYFGALSRRPFEASYLAGSGPFDSLNDFMDAFLDRRGFMVDERSPRPLVEGRNRFRASLIQALHGSERPVFTHGDNHTRNIMIRENGTPVLIDWEMSGWYPAFWEYFRMASLHLEQLTLLSSLLEARYPPVLQLLGDFHQTWDRLRNEHGNTNM</sequence>
<evidence type="ECO:0000313" key="2">
    <source>
        <dbReference type="EMBL" id="CAJ2512160.1"/>
    </source>
</evidence>
<keyword evidence="3" id="KW-1185">Reference proteome</keyword>
<organism evidence="2 3">
    <name type="scientific">Anthostomella pinea</name>
    <dbReference type="NCBI Taxonomy" id="933095"/>
    <lineage>
        <taxon>Eukaryota</taxon>
        <taxon>Fungi</taxon>
        <taxon>Dikarya</taxon>
        <taxon>Ascomycota</taxon>
        <taxon>Pezizomycotina</taxon>
        <taxon>Sordariomycetes</taxon>
        <taxon>Xylariomycetidae</taxon>
        <taxon>Xylariales</taxon>
        <taxon>Xylariaceae</taxon>
        <taxon>Anthostomella</taxon>
    </lineage>
</organism>
<gene>
    <name evidence="2" type="ORF">KHLLAP_LOCUS12628</name>
</gene>